<gene>
    <name evidence="9" type="ordered locus">Lbys_2672</name>
</gene>
<evidence type="ECO:0000313" key="9">
    <source>
        <dbReference type="EMBL" id="ADQ18334.1"/>
    </source>
</evidence>
<dbReference type="InterPro" id="IPR004197">
    <property type="entry name" value="Cellulase_Ig-like"/>
</dbReference>
<evidence type="ECO:0000256" key="5">
    <source>
        <dbReference type="ARBA" id="ARBA00023326"/>
    </source>
</evidence>
<dbReference type="CDD" id="cd02850">
    <property type="entry name" value="E_set_Cellulase_N"/>
    <property type="match status" value="1"/>
</dbReference>
<evidence type="ECO:0000313" key="10">
    <source>
        <dbReference type="Proteomes" id="UP000007435"/>
    </source>
</evidence>
<dbReference type="PANTHER" id="PTHR22298">
    <property type="entry name" value="ENDO-1,4-BETA-GLUCANASE"/>
    <property type="match status" value="1"/>
</dbReference>
<dbReference type="RefSeq" id="WP_013409371.1">
    <property type="nucleotide sequence ID" value="NC_014655.1"/>
</dbReference>
<keyword evidence="5" id="KW-0624">Polysaccharide degradation</keyword>
<comment type="similarity">
    <text evidence="1">Belongs to the glycosyl hydrolase 9 (cellulase E) family.</text>
</comment>
<evidence type="ECO:0000256" key="3">
    <source>
        <dbReference type="ARBA" id="ARBA00023277"/>
    </source>
</evidence>
<evidence type="ECO:0000256" key="4">
    <source>
        <dbReference type="ARBA" id="ARBA00023295"/>
    </source>
</evidence>
<keyword evidence="6" id="KW-0732">Signal</keyword>
<dbReference type="SUPFAM" id="SSF81296">
    <property type="entry name" value="E set domains"/>
    <property type="match status" value="1"/>
</dbReference>
<dbReference type="eggNOG" id="COG0726">
    <property type="taxonomic scope" value="Bacteria"/>
</dbReference>
<dbReference type="InterPro" id="IPR013783">
    <property type="entry name" value="Ig-like_fold"/>
</dbReference>
<dbReference type="Pfam" id="PF02927">
    <property type="entry name" value="CelD_N"/>
    <property type="match status" value="1"/>
</dbReference>
<dbReference type="GO" id="GO:0008810">
    <property type="term" value="F:cellulase activity"/>
    <property type="evidence" value="ECO:0007669"/>
    <property type="project" value="InterPro"/>
</dbReference>
<feature type="signal peptide" evidence="6">
    <location>
        <begin position="1"/>
        <end position="16"/>
    </location>
</feature>
<reference evidence="9 10" key="2">
    <citation type="journal article" date="2011" name="Stand. Genomic Sci.">
        <title>Complete genome sequence of Leadbetterella byssophila type strain (4M15).</title>
        <authorList>
            <person name="Abt B."/>
            <person name="Teshima H."/>
            <person name="Lucas S."/>
            <person name="Lapidus A."/>
            <person name="Del Rio T.G."/>
            <person name="Nolan M."/>
            <person name="Tice H."/>
            <person name="Cheng J.F."/>
            <person name="Pitluck S."/>
            <person name="Liolios K."/>
            <person name="Pagani I."/>
            <person name="Ivanova N."/>
            <person name="Mavromatis K."/>
            <person name="Pati A."/>
            <person name="Tapia R."/>
            <person name="Han C."/>
            <person name="Goodwin L."/>
            <person name="Chen A."/>
            <person name="Palaniappan K."/>
            <person name="Land M."/>
            <person name="Hauser L."/>
            <person name="Chang Y.J."/>
            <person name="Jeffries C.D."/>
            <person name="Rohde M."/>
            <person name="Goker M."/>
            <person name="Tindall B.J."/>
            <person name="Detter J.C."/>
            <person name="Woyke T."/>
            <person name="Bristow J."/>
            <person name="Eisen J.A."/>
            <person name="Markowitz V."/>
            <person name="Hugenholtz P."/>
            <person name="Klenk H.P."/>
            <person name="Kyrpides N.C."/>
        </authorList>
    </citation>
    <scope>NUCLEOTIDE SEQUENCE [LARGE SCALE GENOMIC DNA]</scope>
    <source>
        <strain evidence="10">DSM 17132 / JCM 16389 / KACC 11308 / NBRC 106382 / 4M15</strain>
    </source>
</reference>
<keyword evidence="4" id="KW-0326">Glycosidase</keyword>
<sequence length="582" mass="66200">MRLFLFILLTSFYLQAQTHFRINQVGYLQNENKVAVAFSKVPLTQKVYLVDAQTDKTVLTPKIKAVTNGNWGTFDYYYELDFSKIQKIGNYYLKSGDDKSTIFPIGTKLYAGIPDLLLRFMRQQRCGYNPELDVYCHQKDGYSFYGPMKDTTFVDVSGGWHDAGDQLKYLITSSYATAHMLKTYELYPNKFEDKVDALGKPGANGIPDILDEAKWGLDWLLKVHPDPKSLVHQIADDRDHAGYKMPDNDNSDYGWGANSYRPAYFATGEPQGLGKFMSSATGVSNLAGRCAAAFALGAKLWKYDAEFAARCAEAAKTVYALGKEKPGYQQGNSVKAPYRYNESTWYDDMEWGAAELYRLTGDKSYLDDAKEFALKSNTEDSWTVKDTTDHYRLYPFLNFGHFVLHELVDKDFQKKLESYYEEGIRYTLNRANRNPFKVGVPFLWCSNNFLSSLAGQLILFEKMTGSKKYNEYLLLQRDWLLGRNPWGTSMYSGIPENGEFPREVHTSLYALKKLEVPGGLVDGPVYASIYNNLIGIHLLHPDEFAEFQNNHVVYHDDLGDYSTNEPTMDGTAGSLLMMAHFL</sequence>
<accession>E4RQC6</accession>
<feature type="domain" description="Glycoside hydrolase family 9" evidence="7">
    <location>
        <begin position="115"/>
        <end position="575"/>
    </location>
</feature>
<dbReference type="InterPro" id="IPR001701">
    <property type="entry name" value="Glyco_hydro_9"/>
</dbReference>
<protein>
    <submittedName>
        <fullName evidence="9">Glycoside hydrolase family 9</fullName>
    </submittedName>
</protein>
<dbReference type="KEGG" id="lby:Lbys_2672"/>
<name>E4RQC6_LEAB4</name>
<dbReference type="EMBL" id="CP002305">
    <property type="protein sequence ID" value="ADQ18334.1"/>
    <property type="molecule type" value="Genomic_DNA"/>
</dbReference>
<evidence type="ECO:0000256" key="6">
    <source>
        <dbReference type="SAM" id="SignalP"/>
    </source>
</evidence>
<dbReference type="SUPFAM" id="SSF48208">
    <property type="entry name" value="Six-hairpin glycosidases"/>
    <property type="match status" value="1"/>
</dbReference>
<feature type="domain" description="Cellulase Ig-like" evidence="8">
    <location>
        <begin position="16"/>
        <end position="99"/>
    </location>
</feature>
<proteinExistence type="inferred from homology"/>
<dbReference type="Pfam" id="PF00759">
    <property type="entry name" value="Glyco_hydro_9"/>
    <property type="match status" value="1"/>
</dbReference>
<dbReference type="Gene3D" id="1.50.10.10">
    <property type="match status" value="1"/>
</dbReference>
<dbReference type="Proteomes" id="UP000007435">
    <property type="component" value="Chromosome"/>
</dbReference>
<keyword evidence="3" id="KW-0119">Carbohydrate metabolism</keyword>
<evidence type="ECO:0000256" key="2">
    <source>
        <dbReference type="ARBA" id="ARBA00022801"/>
    </source>
</evidence>
<dbReference type="Gene3D" id="2.60.40.10">
    <property type="entry name" value="Immunoglobulins"/>
    <property type="match status" value="1"/>
</dbReference>
<evidence type="ECO:0000256" key="1">
    <source>
        <dbReference type="ARBA" id="ARBA00007072"/>
    </source>
</evidence>
<dbReference type="GO" id="GO:0000272">
    <property type="term" value="P:polysaccharide catabolic process"/>
    <property type="evidence" value="ECO:0007669"/>
    <property type="project" value="UniProtKB-KW"/>
</dbReference>
<dbReference type="CAZy" id="GH9">
    <property type="family name" value="Glycoside Hydrolase Family 9"/>
</dbReference>
<dbReference type="InterPro" id="IPR012341">
    <property type="entry name" value="6hp_glycosidase-like_sf"/>
</dbReference>
<keyword evidence="2 9" id="KW-0378">Hydrolase</keyword>
<dbReference type="InterPro" id="IPR008928">
    <property type="entry name" value="6-hairpin_glycosidase_sf"/>
</dbReference>
<dbReference type="AlphaFoldDB" id="E4RQC6"/>
<evidence type="ECO:0000259" key="8">
    <source>
        <dbReference type="Pfam" id="PF02927"/>
    </source>
</evidence>
<dbReference type="InterPro" id="IPR014756">
    <property type="entry name" value="Ig_E-set"/>
</dbReference>
<dbReference type="STRING" id="649349.Lbys_2672"/>
<feature type="chain" id="PRO_5003188024" evidence="6">
    <location>
        <begin position="17"/>
        <end position="582"/>
    </location>
</feature>
<keyword evidence="10" id="KW-1185">Reference proteome</keyword>
<dbReference type="OrthoDB" id="9808897at2"/>
<reference key="1">
    <citation type="submission" date="2010-11" db="EMBL/GenBank/DDBJ databases">
        <title>The complete genome of Leadbetterella byssophila DSM 17132.</title>
        <authorList>
            <consortium name="US DOE Joint Genome Institute (JGI-PGF)"/>
            <person name="Lucas S."/>
            <person name="Copeland A."/>
            <person name="Lapidus A."/>
            <person name="Glavina del Rio T."/>
            <person name="Dalin E."/>
            <person name="Tice H."/>
            <person name="Bruce D."/>
            <person name="Goodwin L."/>
            <person name="Pitluck S."/>
            <person name="Kyrpides N."/>
            <person name="Mavromatis K."/>
            <person name="Ivanova N."/>
            <person name="Teshima H."/>
            <person name="Brettin T."/>
            <person name="Detter J.C."/>
            <person name="Han C."/>
            <person name="Tapia R."/>
            <person name="Land M."/>
            <person name="Hauser L."/>
            <person name="Markowitz V."/>
            <person name="Cheng J.-F."/>
            <person name="Hugenholtz P."/>
            <person name="Woyke T."/>
            <person name="Wu D."/>
            <person name="Tindall B."/>
            <person name="Pomrenke H.G."/>
            <person name="Brambilla E."/>
            <person name="Klenk H.-P."/>
            <person name="Eisen J.A."/>
        </authorList>
    </citation>
    <scope>NUCLEOTIDE SEQUENCE [LARGE SCALE GENOMIC DNA]</scope>
    <source>
        <strain>DSM 17132</strain>
    </source>
</reference>
<dbReference type="HOGENOM" id="CLU_006010_2_1_10"/>
<evidence type="ECO:0000259" key="7">
    <source>
        <dbReference type="Pfam" id="PF00759"/>
    </source>
</evidence>
<organism evidence="9 10">
    <name type="scientific">Leadbetterella byssophila (strain DSM 17132 / JCM 16389 / KACC 11308 / NBRC 106382 / 4M15)</name>
    <dbReference type="NCBI Taxonomy" id="649349"/>
    <lineage>
        <taxon>Bacteria</taxon>
        <taxon>Pseudomonadati</taxon>
        <taxon>Bacteroidota</taxon>
        <taxon>Cytophagia</taxon>
        <taxon>Cytophagales</taxon>
        <taxon>Leadbetterellaceae</taxon>
        <taxon>Leadbetterella</taxon>
    </lineage>
</organism>